<dbReference type="GO" id="GO:0003677">
    <property type="term" value="F:DNA binding"/>
    <property type="evidence" value="ECO:0007669"/>
    <property type="project" value="UniProtKB-KW"/>
</dbReference>
<feature type="domain" description="HTH marR-type" evidence="1">
    <location>
        <begin position="1"/>
        <end position="138"/>
    </location>
</feature>
<dbReference type="InterPro" id="IPR039422">
    <property type="entry name" value="MarR/SlyA-like"/>
</dbReference>
<dbReference type="AlphaFoldDB" id="A0A0S4QYC4"/>
<evidence type="ECO:0000313" key="3">
    <source>
        <dbReference type="Proteomes" id="UP000198802"/>
    </source>
</evidence>
<evidence type="ECO:0000259" key="1">
    <source>
        <dbReference type="PROSITE" id="PS50995"/>
    </source>
</evidence>
<dbReference type="PANTHER" id="PTHR33164:SF99">
    <property type="entry name" value="MARR FAMILY REGULATORY PROTEIN"/>
    <property type="match status" value="1"/>
</dbReference>
<dbReference type="PRINTS" id="PR00598">
    <property type="entry name" value="HTHMARR"/>
</dbReference>
<dbReference type="Proteomes" id="UP000198802">
    <property type="component" value="Unassembled WGS sequence"/>
</dbReference>
<dbReference type="SUPFAM" id="SSF46785">
    <property type="entry name" value="Winged helix' DNA-binding domain"/>
    <property type="match status" value="1"/>
</dbReference>
<sequence>MIHSAGQEAWLAIQVLIMAGEGQRQLHRVCQEVDLPPGALKVLLVLCGGPRPMRELVGFFQLDPSYITSMVDALERRGVARREPHPTDRRAKTVAITEDGRKVVERARELMTVPPQSFDVLSAAEQQQLLALLLRVLDAEMDIPDVMRPRPTA</sequence>
<dbReference type="InterPro" id="IPR036388">
    <property type="entry name" value="WH-like_DNA-bd_sf"/>
</dbReference>
<dbReference type="GO" id="GO:0006950">
    <property type="term" value="P:response to stress"/>
    <property type="evidence" value="ECO:0007669"/>
    <property type="project" value="TreeGrafter"/>
</dbReference>
<dbReference type="InterPro" id="IPR036390">
    <property type="entry name" value="WH_DNA-bd_sf"/>
</dbReference>
<keyword evidence="3" id="KW-1185">Reference proteome</keyword>
<dbReference type="PROSITE" id="PS50995">
    <property type="entry name" value="HTH_MARR_2"/>
    <property type="match status" value="1"/>
</dbReference>
<name>A0A0S4QYC4_9ACTN</name>
<gene>
    <name evidence="2" type="ORF">Ga0074812_14412</name>
</gene>
<dbReference type="Pfam" id="PF01047">
    <property type="entry name" value="MarR"/>
    <property type="match status" value="1"/>
</dbReference>
<proteinExistence type="predicted"/>
<dbReference type="InterPro" id="IPR000835">
    <property type="entry name" value="HTH_MarR-typ"/>
</dbReference>
<reference evidence="3" key="1">
    <citation type="submission" date="2015-11" db="EMBL/GenBank/DDBJ databases">
        <authorList>
            <person name="Varghese N."/>
        </authorList>
    </citation>
    <scope>NUCLEOTIDE SEQUENCE [LARGE SCALE GENOMIC DNA]</scope>
    <source>
        <strain evidence="3">DSM 45899</strain>
    </source>
</reference>
<dbReference type="RefSeq" id="WP_091285857.1">
    <property type="nucleotide sequence ID" value="NZ_FAOZ01000044.1"/>
</dbReference>
<accession>A0A0S4QYC4</accession>
<dbReference type="GO" id="GO:0003700">
    <property type="term" value="F:DNA-binding transcription factor activity"/>
    <property type="evidence" value="ECO:0007669"/>
    <property type="project" value="InterPro"/>
</dbReference>
<dbReference type="EMBL" id="FAOZ01000044">
    <property type="protein sequence ID" value="CUU60651.1"/>
    <property type="molecule type" value="Genomic_DNA"/>
</dbReference>
<dbReference type="SMART" id="SM00347">
    <property type="entry name" value="HTH_MARR"/>
    <property type="match status" value="1"/>
</dbReference>
<dbReference type="Gene3D" id="1.10.10.10">
    <property type="entry name" value="Winged helix-like DNA-binding domain superfamily/Winged helix DNA-binding domain"/>
    <property type="match status" value="1"/>
</dbReference>
<keyword evidence="2" id="KW-0238">DNA-binding</keyword>
<organism evidence="2 3">
    <name type="scientific">Parafrankia irregularis</name>
    <dbReference type="NCBI Taxonomy" id="795642"/>
    <lineage>
        <taxon>Bacteria</taxon>
        <taxon>Bacillati</taxon>
        <taxon>Actinomycetota</taxon>
        <taxon>Actinomycetes</taxon>
        <taxon>Frankiales</taxon>
        <taxon>Frankiaceae</taxon>
        <taxon>Parafrankia</taxon>
    </lineage>
</organism>
<evidence type="ECO:0000313" key="2">
    <source>
        <dbReference type="EMBL" id="CUU60651.1"/>
    </source>
</evidence>
<protein>
    <submittedName>
        <fullName evidence="2">DNA-binding transcriptional regulator, MarR family</fullName>
    </submittedName>
</protein>
<dbReference type="PANTHER" id="PTHR33164">
    <property type="entry name" value="TRANSCRIPTIONAL REGULATOR, MARR FAMILY"/>
    <property type="match status" value="1"/>
</dbReference>